<dbReference type="NCBIfam" id="TIGR00498">
    <property type="entry name" value="lexA"/>
    <property type="match status" value="1"/>
</dbReference>
<evidence type="ECO:0000256" key="2">
    <source>
        <dbReference type="ARBA" id="ARBA00022491"/>
    </source>
</evidence>
<feature type="active site" description="For autocatalytic cleavage activity" evidence="12">
    <location>
        <position position="207"/>
    </location>
</feature>
<protein>
    <recommendedName>
        <fullName evidence="12">LexA repressor</fullName>
        <ecNumber evidence="12">3.4.21.88</ecNumber>
    </recommendedName>
</protein>
<dbReference type="GO" id="GO:0006260">
    <property type="term" value="P:DNA replication"/>
    <property type="evidence" value="ECO:0007669"/>
    <property type="project" value="UniProtKB-UniRule"/>
</dbReference>
<evidence type="ECO:0000256" key="13">
    <source>
        <dbReference type="RuleBase" id="RU003991"/>
    </source>
</evidence>
<evidence type="ECO:0000256" key="1">
    <source>
        <dbReference type="ARBA" id="ARBA00007484"/>
    </source>
</evidence>
<organism evidence="16 17">
    <name type="scientific">Defluviicoccus vanus</name>
    <dbReference type="NCBI Taxonomy" id="111831"/>
    <lineage>
        <taxon>Bacteria</taxon>
        <taxon>Pseudomonadati</taxon>
        <taxon>Pseudomonadota</taxon>
        <taxon>Alphaproteobacteria</taxon>
        <taxon>Rhodospirillales</taxon>
        <taxon>Rhodospirillaceae</taxon>
        <taxon>Defluviicoccus</taxon>
    </lineage>
</organism>
<dbReference type="GO" id="GO:0006281">
    <property type="term" value="P:DNA repair"/>
    <property type="evidence" value="ECO:0007669"/>
    <property type="project" value="UniProtKB-UniRule"/>
</dbReference>
<dbReference type="InterPro" id="IPR036388">
    <property type="entry name" value="WH-like_DNA-bd_sf"/>
</dbReference>
<name>A0A7H1N4Z9_9PROT</name>
<comment type="subunit">
    <text evidence="12">Homodimer.</text>
</comment>
<dbReference type="InterPro" id="IPR006200">
    <property type="entry name" value="LexA"/>
</dbReference>
<keyword evidence="7 12" id="KW-0805">Transcription regulation</keyword>
<evidence type="ECO:0000256" key="6">
    <source>
        <dbReference type="ARBA" id="ARBA00022813"/>
    </source>
</evidence>
<evidence type="ECO:0000313" key="17">
    <source>
        <dbReference type="Proteomes" id="UP000516369"/>
    </source>
</evidence>
<dbReference type="InterPro" id="IPR015927">
    <property type="entry name" value="Peptidase_S24_S26A/B/C"/>
</dbReference>
<dbReference type="InterPro" id="IPR006197">
    <property type="entry name" value="Peptidase_S24_LexA"/>
</dbReference>
<keyword evidence="17" id="KW-1185">Reference proteome</keyword>
<feature type="active site" description="For autocatalytic cleavage activity" evidence="12">
    <location>
        <position position="169"/>
    </location>
</feature>
<gene>
    <name evidence="12 16" type="primary">lexA</name>
    <name evidence="16" type="ORF">HQ394_17515</name>
</gene>
<evidence type="ECO:0000256" key="4">
    <source>
        <dbReference type="ARBA" id="ARBA00022763"/>
    </source>
</evidence>
<evidence type="ECO:0000256" key="9">
    <source>
        <dbReference type="ARBA" id="ARBA00023163"/>
    </source>
</evidence>
<dbReference type="RefSeq" id="WP_190261252.1">
    <property type="nucleotide sequence ID" value="NZ_CP053923.1"/>
</dbReference>
<dbReference type="GO" id="GO:0045892">
    <property type="term" value="P:negative regulation of DNA-templated transcription"/>
    <property type="evidence" value="ECO:0007669"/>
    <property type="project" value="UniProtKB-UniRule"/>
</dbReference>
<comment type="catalytic activity">
    <reaction evidence="12">
        <text>Hydrolysis of Ala-|-Gly bond in repressor LexA.</text>
        <dbReference type="EC" id="3.4.21.88"/>
    </reaction>
</comment>
<dbReference type="SUPFAM" id="SSF46785">
    <property type="entry name" value="Winged helix' DNA-binding domain"/>
    <property type="match status" value="1"/>
</dbReference>
<keyword evidence="9 12" id="KW-0804">Transcription</keyword>
<dbReference type="Pfam" id="PF01726">
    <property type="entry name" value="LexA_DNA_bind"/>
    <property type="match status" value="1"/>
</dbReference>
<dbReference type="InterPro" id="IPR036390">
    <property type="entry name" value="WH_DNA-bd_sf"/>
</dbReference>
<keyword evidence="6 12" id="KW-0068">Autocatalytic cleavage</keyword>
<dbReference type="GO" id="GO:0006508">
    <property type="term" value="P:proteolysis"/>
    <property type="evidence" value="ECO:0007669"/>
    <property type="project" value="InterPro"/>
</dbReference>
<evidence type="ECO:0000313" key="16">
    <source>
        <dbReference type="EMBL" id="QNT70785.1"/>
    </source>
</evidence>
<feature type="DNA-binding region" description="H-T-H motif" evidence="12">
    <location>
        <begin position="26"/>
        <end position="46"/>
    </location>
</feature>
<keyword evidence="10 12" id="KW-0234">DNA repair</keyword>
<dbReference type="EMBL" id="CP053923">
    <property type="protein sequence ID" value="QNT70785.1"/>
    <property type="molecule type" value="Genomic_DNA"/>
</dbReference>
<evidence type="ECO:0000259" key="15">
    <source>
        <dbReference type="Pfam" id="PF01726"/>
    </source>
</evidence>
<keyword evidence="2 12" id="KW-0678">Repressor</keyword>
<evidence type="ECO:0000256" key="5">
    <source>
        <dbReference type="ARBA" id="ARBA00022801"/>
    </source>
</evidence>
<dbReference type="Proteomes" id="UP000516369">
    <property type="component" value="Chromosome"/>
</dbReference>
<dbReference type="Gene3D" id="1.10.10.10">
    <property type="entry name" value="Winged helix-like DNA-binding domain superfamily/Winged helix DNA-binding domain"/>
    <property type="match status" value="1"/>
</dbReference>
<dbReference type="PRINTS" id="PR00726">
    <property type="entry name" value="LEXASERPTASE"/>
</dbReference>
<dbReference type="Pfam" id="PF00717">
    <property type="entry name" value="Peptidase_S24"/>
    <property type="match status" value="1"/>
</dbReference>
<dbReference type="InterPro" id="IPR036286">
    <property type="entry name" value="LexA/Signal_pep-like_sf"/>
</dbReference>
<dbReference type="SUPFAM" id="SSF51306">
    <property type="entry name" value="LexA/Signal peptidase"/>
    <property type="match status" value="1"/>
</dbReference>
<evidence type="ECO:0000256" key="11">
    <source>
        <dbReference type="ARBA" id="ARBA00023236"/>
    </source>
</evidence>
<feature type="domain" description="Peptidase S24/S26A/S26B/S26C" evidence="14">
    <location>
        <begin position="127"/>
        <end position="242"/>
    </location>
</feature>
<dbReference type="HAMAP" id="MF_00015">
    <property type="entry name" value="LexA"/>
    <property type="match status" value="1"/>
</dbReference>
<keyword evidence="3 12" id="KW-0235">DNA replication</keyword>
<dbReference type="GO" id="GO:0009432">
    <property type="term" value="P:SOS response"/>
    <property type="evidence" value="ECO:0007669"/>
    <property type="project" value="UniProtKB-UniRule"/>
</dbReference>
<dbReference type="Gene3D" id="2.10.109.10">
    <property type="entry name" value="Umud Fragment, subunit A"/>
    <property type="match status" value="1"/>
</dbReference>
<feature type="domain" description="LexA repressor DNA-binding" evidence="15">
    <location>
        <begin position="2"/>
        <end position="63"/>
    </location>
</feature>
<evidence type="ECO:0000256" key="7">
    <source>
        <dbReference type="ARBA" id="ARBA00023015"/>
    </source>
</evidence>
<dbReference type="GO" id="GO:0004252">
    <property type="term" value="F:serine-type endopeptidase activity"/>
    <property type="evidence" value="ECO:0007669"/>
    <property type="project" value="UniProtKB-UniRule"/>
</dbReference>
<evidence type="ECO:0000256" key="8">
    <source>
        <dbReference type="ARBA" id="ARBA00023125"/>
    </source>
</evidence>
<dbReference type="PANTHER" id="PTHR33516">
    <property type="entry name" value="LEXA REPRESSOR"/>
    <property type="match status" value="1"/>
</dbReference>
<dbReference type="AlphaFoldDB" id="A0A7H1N4Z9"/>
<dbReference type="InterPro" id="IPR039418">
    <property type="entry name" value="LexA-like"/>
</dbReference>
<keyword evidence="11 12" id="KW-0742">SOS response</keyword>
<keyword evidence="4 12" id="KW-0227">DNA damage</keyword>
<evidence type="ECO:0000256" key="3">
    <source>
        <dbReference type="ARBA" id="ARBA00022705"/>
    </source>
</evidence>
<dbReference type="KEGG" id="dvn:HQ394_17515"/>
<accession>A0A7H1N4Z9</accession>
<dbReference type="CDD" id="cd06529">
    <property type="entry name" value="S24_LexA-like"/>
    <property type="match status" value="1"/>
</dbReference>
<dbReference type="PANTHER" id="PTHR33516:SF2">
    <property type="entry name" value="LEXA REPRESSOR-RELATED"/>
    <property type="match status" value="1"/>
</dbReference>
<keyword evidence="8 12" id="KW-0238">DNA-binding</keyword>
<comment type="similarity">
    <text evidence="1 12 13">Belongs to the peptidase S24 family.</text>
</comment>
<dbReference type="FunFam" id="2.10.109.10:FF:000001">
    <property type="entry name" value="LexA repressor"/>
    <property type="match status" value="1"/>
</dbReference>
<dbReference type="GO" id="GO:0003677">
    <property type="term" value="F:DNA binding"/>
    <property type="evidence" value="ECO:0007669"/>
    <property type="project" value="UniProtKB-UniRule"/>
</dbReference>
<dbReference type="InterPro" id="IPR050077">
    <property type="entry name" value="LexA_repressor"/>
</dbReference>
<proteinExistence type="inferred from homology"/>
<comment type="function">
    <text evidence="12">Represses a number of genes involved in the response to DNA damage (SOS response), including recA and lexA. In the presence of single-stranded DNA, RecA interacts with LexA causing an autocatalytic cleavage which disrupts the DNA-binding part of LexA, leading to derepression of the SOS regulon and eventually DNA repair.</text>
</comment>
<evidence type="ECO:0000259" key="14">
    <source>
        <dbReference type="Pfam" id="PF00717"/>
    </source>
</evidence>
<dbReference type="EC" id="3.4.21.88" evidence="12"/>
<reference evidence="16 17" key="1">
    <citation type="submission" date="2020-05" db="EMBL/GenBank/DDBJ databases">
        <title>Complete closed genome sequence of Defluviicoccus vanus.</title>
        <authorList>
            <person name="Bessarab I."/>
            <person name="Arumugam K."/>
            <person name="Maszenan A.M."/>
            <person name="Seviour R.J."/>
            <person name="Williams R.B."/>
        </authorList>
    </citation>
    <scope>NUCLEOTIDE SEQUENCE [LARGE SCALE GENOMIC DNA]</scope>
    <source>
        <strain evidence="16 17">Ben 114</strain>
    </source>
</reference>
<dbReference type="InterPro" id="IPR006199">
    <property type="entry name" value="LexA_DNA-bd_dom"/>
</dbReference>
<feature type="site" description="Cleavage; by autolysis" evidence="12">
    <location>
        <begin position="134"/>
        <end position="135"/>
    </location>
</feature>
<keyword evidence="5 12" id="KW-0378">Hydrolase</keyword>
<evidence type="ECO:0000256" key="10">
    <source>
        <dbReference type="ARBA" id="ARBA00023204"/>
    </source>
</evidence>
<evidence type="ECO:0000256" key="12">
    <source>
        <dbReference type="HAMAP-Rule" id="MF_00015"/>
    </source>
</evidence>
<sequence length="250" mass="27417">MLTRKQHELLMFINQRLQDAGIPPSFDEMKDALGLRSKSGIHRLITGLEERGFVRRLPHRARALEILRLPTNMATNVATDAAKAEPTKAGYRAMEMLPPNVVRGEFRTATSETPPPVAASVSAIALPFLGKIAAGTPIAAIRDQSRSIEVPPDLLARGEHYALEVEGDSMIEAGIFNGDTVIIQRTDIAENGAIVVALVDNEEVTLKRLRRRGKSIALEPANPAYETRICGPEQVKVQGRLIALIRRYDA</sequence>